<gene>
    <name evidence="2" type="ORF">ACFSUF_24730</name>
</gene>
<dbReference type="InterPro" id="IPR029058">
    <property type="entry name" value="AB_hydrolase_fold"/>
</dbReference>
<dbReference type="EMBL" id="JBHUME010000020">
    <property type="protein sequence ID" value="MFD2615616.1"/>
    <property type="molecule type" value="Genomic_DNA"/>
</dbReference>
<dbReference type="InterPro" id="IPR000639">
    <property type="entry name" value="Epox_hydrolase-like"/>
</dbReference>
<comment type="caution">
    <text evidence="2">The sequence shown here is derived from an EMBL/GenBank/DDBJ whole genome shotgun (WGS) entry which is preliminary data.</text>
</comment>
<dbReference type="InterPro" id="IPR050266">
    <property type="entry name" value="AB_hydrolase_sf"/>
</dbReference>
<dbReference type="PANTHER" id="PTHR43798:SF33">
    <property type="entry name" value="HYDROLASE, PUTATIVE (AFU_ORTHOLOGUE AFUA_2G14860)-RELATED"/>
    <property type="match status" value="1"/>
</dbReference>
<protein>
    <submittedName>
        <fullName evidence="2">Alpha/beta fold hydrolase</fullName>
    </submittedName>
</protein>
<dbReference type="GO" id="GO:0016787">
    <property type="term" value="F:hydrolase activity"/>
    <property type="evidence" value="ECO:0007669"/>
    <property type="project" value="UniProtKB-KW"/>
</dbReference>
<dbReference type="SUPFAM" id="SSF53474">
    <property type="entry name" value="alpha/beta-Hydrolases"/>
    <property type="match status" value="1"/>
</dbReference>
<reference evidence="3" key="1">
    <citation type="journal article" date="2019" name="Int. J. Syst. Evol. Microbiol.">
        <title>The Global Catalogue of Microorganisms (GCM) 10K type strain sequencing project: providing services to taxonomists for standard genome sequencing and annotation.</title>
        <authorList>
            <consortium name="The Broad Institute Genomics Platform"/>
            <consortium name="The Broad Institute Genome Sequencing Center for Infectious Disease"/>
            <person name="Wu L."/>
            <person name="Ma J."/>
        </authorList>
    </citation>
    <scope>NUCLEOTIDE SEQUENCE [LARGE SCALE GENOMIC DNA]</scope>
    <source>
        <strain evidence="3">KCTC 3950</strain>
    </source>
</reference>
<proteinExistence type="predicted"/>
<evidence type="ECO:0000313" key="3">
    <source>
        <dbReference type="Proteomes" id="UP001597541"/>
    </source>
</evidence>
<sequence length="264" mass="28570">MEVKRVKVQDQLELAYVEEGQGEPVLLLHGFCGSSRYFEKFIPLLSGDYRIIAPDLRGHGQSSVPQGPYAIEAMAADIRGLMEALNIEKAHLLGHSLGGYITLAFAEAYPELLNSFGLIHSTGYPDTEEGKAARGKAIEAIRRDGMAPFMDGLAPKLFASSHRAARLDALEETKRIGTETDPEGAASTAAAMRDRPDRTAVIAETPMPVLLVAGGEDAVIPPEKTFSATGHRITQARLESAGHMSMMETPRQLAAVVREFLRSV</sequence>
<dbReference type="PRINTS" id="PR00412">
    <property type="entry name" value="EPOXHYDRLASE"/>
</dbReference>
<keyword evidence="2" id="KW-0378">Hydrolase</keyword>
<dbReference type="RefSeq" id="WP_377607679.1">
    <property type="nucleotide sequence ID" value="NZ_JBHUME010000020.1"/>
</dbReference>
<dbReference type="PANTHER" id="PTHR43798">
    <property type="entry name" value="MONOACYLGLYCEROL LIPASE"/>
    <property type="match status" value="1"/>
</dbReference>
<dbReference type="Gene3D" id="3.40.50.1820">
    <property type="entry name" value="alpha/beta hydrolase"/>
    <property type="match status" value="1"/>
</dbReference>
<feature type="domain" description="AB hydrolase-1" evidence="1">
    <location>
        <begin position="24"/>
        <end position="121"/>
    </location>
</feature>
<dbReference type="InterPro" id="IPR000073">
    <property type="entry name" value="AB_hydrolase_1"/>
</dbReference>
<keyword evidence="3" id="KW-1185">Reference proteome</keyword>
<dbReference type="PRINTS" id="PR00111">
    <property type="entry name" value="ABHYDROLASE"/>
</dbReference>
<dbReference type="Pfam" id="PF00561">
    <property type="entry name" value="Abhydrolase_1"/>
    <property type="match status" value="1"/>
</dbReference>
<evidence type="ECO:0000259" key="1">
    <source>
        <dbReference type="Pfam" id="PF00561"/>
    </source>
</evidence>
<organism evidence="2 3">
    <name type="scientific">Paenibacillus gansuensis</name>
    <dbReference type="NCBI Taxonomy" id="306542"/>
    <lineage>
        <taxon>Bacteria</taxon>
        <taxon>Bacillati</taxon>
        <taxon>Bacillota</taxon>
        <taxon>Bacilli</taxon>
        <taxon>Bacillales</taxon>
        <taxon>Paenibacillaceae</taxon>
        <taxon>Paenibacillus</taxon>
    </lineage>
</organism>
<name>A0ABW5PL05_9BACL</name>
<accession>A0ABW5PL05</accession>
<evidence type="ECO:0000313" key="2">
    <source>
        <dbReference type="EMBL" id="MFD2615616.1"/>
    </source>
</evidence>
<dbReference type="Proteomes" id="UP001597541">
    <property type="component" value="Unassembled WGS sequence"/>
</dbReference>